<protein>
    <submittedName>
        <fullName evidence="2">Uncharacterized protein</fullName>
    </submittedName>
</protein>
<keyword evidence="3" id="KW-1185">Reference proteome</keyword>
<comment type="caution">
    <text evidence="2">The sequence shown here is derived from an EMBL/GenBank/DDBJ whole genome shotgun (WGS) entry which is preliminary data.</text>
</comment>
<keyword evidence="1" id="KW-0732">Signal</keyword>
<evidence type="ECO:0000313" key="2">
    <source>
        <dbReference type="EMBL" id="GAL28426.1"/>
    </source>
</evidence>
<name>A0ABQ0JI37_9VIBR</name>
<gene>
    <name evidence="2" type="ORF">JCM19239_4866</name>
</gene>
<dbReference type="EMBL" id="BBMS01000043">
    <property type="protein sequence ID" value="GAL28426.1"/>
    <property type="molecule type" value="Genomic_DNA"/>
</dbReference>
<evidence type="ECO:0000313" key="3">
    <source>
        <dbReference type="Proteomes" id="UP000029223"/>
    </source>
</evidence>
<organism evidence="2 3">
    <name type="scientific">Vibrio variabilis</name>
    <dbReference type="NCBI Taxonomy" id="990271"/>
    <lineage>
        <taxon>Bacteria</taxon>
        <taxon>Pseudomonadati</taxon>
        <taxon>Pseudomonadota</taxon>
        <taxon>Gammaproteobacteria</taxon>
        <taxon>Vibrionales</taxon>
        <taxon>Vibrionaceae</taxon>
        <taxon>Vibrio</taxon>
    </lineage>
</organism>
<evidence type="ECO:0000256" key="1">
    <source>
        <dbReference type="SAM" id="SignalP"/>
    </source>
</evidence>
<sequence>MELNKLSLALVASLVSFSALADTFRCPVIALERHGLWSWMRLSVGGSFGVNG</sequence>
<proteinExistence type="predicted"/>
<dbReference type="Proteomes" id="UP000029223">
    <property type="component" value="Unassembled WGS sequence"/>
</dbReference>
<feature type="signal peptide" evidence="1">
    <location>
        <begin position="1"/>
        <end position="21"/>
    </location>
</feature>
<feature type="chain" id="PRO_5047320542" evidence="1">
    <location>
        <begin position="22"/>
        <end position="52"/>
    </location>
</feature>
<accession>A0ABQ0JI37</accession>
<reference evidence="3" key="1">
    <citation type="submission" date="2014-09" db="EMBL/GenBank/DDBJ databases">
        <title>Vibrio variabilis JCM 19239. (C206) whole genome shotgun sequence.</title>
        <authorList>
            <person name="Sawabe T."/>
            <person name="Meirelles P."/>
            <person name="Nakanishi M."/>
            <person name="Sayaka M."/>
            <person name="Hattori M."/>
            <person name="Ohkuma M."/>
        </authorList>
    </citation>
    <scope>NUCLEOTIDE SEQUENCE [LARGE SCALE GENOMIC DNA]</scope>
    <source>
        <strain evidence="3">JCM 19239</strain>
    </source>
</reference>